<comment type="caution">
    <text evidence="1">The sequence shown here is derived from an EMBL/GenBank/DDBJ whole genome shotgun (WGS) entry which is preliminary data.</text>
</comment>
<dbReference type="SUPFAM" id="SSF52047">
    <property type="entry name" value="RNI-like"/>
    <property type="match status" value="1"/>
</dbReference>
<dbReference type="Proteomes" id="UP000663854">
    <property type="component" value="Unassembled WGS sequence"/>
</dbReference>
<organism evidence="1 3">
    <name type="scientific">Rotaria sordida</name>
    <dbReference type="NCBI Taxonomy" id="392033"/>
    <lineage>
        <taxon>Eukaryota</taxon>
        <taxon>Metazoa</taxon>
        <taxon>Spiralia</taxon>
        <taxon>Gnathifera</taxon>
        <taxon>Rotifera</taxon>
        <taxon>Eurotatoria</taxon>
        <taxon>Bdelloidea</taxon>
        <taxon>Philodinida</taxon>
        <taxon>Philodinidae</taxon>
        <taxon>Rotaria</taxon>
    </lineage>
</organism>
<dbReference type="EMBL" id="CAJNOH010006754">
    <property type="protein sequence ID" value="CAF1440482.1"/>
    <property type="molecule type" value="Genomic_DNA"/>
</dbReference>
<keyword evidence="4" id="KW-1185">Reference proteome</keyword>
<evidence type="ECO:0000313" key="4">
    <source>
        <dbReference type="Proteomes" id="UP000663870"/>
    </source>
</evidence>
<accession>A0A815NXI5</accession>
<protein>
    <recommendedName>
        <fullName evidence="5">F-box domain-containing protein</fullName>
    </recommendedName>
</protein>
<evidence type="ECO:0000313" key="2">
    <source>
        <dbReference type="EMBL" id="CAF1635751.1"/>
    </source>
</evidence>
<dbReference type="InterPro" id="IPR032675">
    <property type="entry name" value="LRR_dom_sf"/>
</dbReference>
<evidence type="ECO:0000313" key="3">
    <source>
        <dbReference type="Proteomes" id="UP000663854"/>
    </source>
</evidence>
<name>A0A815NXI5_9BILA</name>
<proteinExistence type="predicted"/>
<gene>
    <name evidence="2" type="ORF">JXQ802_LOCUS52466</name>
    <name evidence="1" type="ORF">PYM288_LOCUS36131</name>
</gene>
<dbReference type="EMBL" id="CAJNOL010008359">
    <property type="protein sequence ID" value="CAF1635751.1"/>
    <property type="molecule type" value="Genomic_DNA"/>
</dbReference>
<evidence type="ECO:0000313" key="1">
    <source>
        <dbReference type="EMBL" id="CAF1440482.1"/>
    </source>
</evidence>
<sequence length="577" mass="69270">MNSRFELFSTEIFYEIFDYLSTYDIYHAFINLNYRLNYIINIYPLKVDLQNISRLKFDYICYYLRPEQVISFIFSDDDMGDQVIVFQRYFPYFKYQFINLRSIKFIRTDDILFDLPYSLSALTFHGYIYVSQRVIETIVKQAKSLTYLKVDCFHVLQSIDITFPSLNYLNVGHVGMKIFCCFLKNNESSSNDYHSLLKNLRSPINHLKLSIENENLIDSNSIPNFDYLSHCLTNLTMTCLINKTFSFEYIQNYRMKLLNLKSLTIVIKLDLIDGKQWEEFIRKTKIIKFNFQFILSENFTFTQSKSKLLDSFRSIFWLKEKYWYVGRNKHRSNQNTQICVYSIPTFLPTCINYTRDCYPPSSTVPSNDEQRIFYSRYIENLYFDFNKSIDDLPNYRLIHVNSLNLSGSTLPSIDNIISIVDLNQIKELNLSHIKNISIGQIHLLLEYIPNLNHLIFKNFIPLFKPPLHIYSFTIKEWKFSDDLNLFCRMFSYVKSLKIYINSLEMMIELINRLKYLESILVWYNFEKHAPFFSMNWLRRNIPRLRRKKFTCKEDDYYMIISIGNNRKKNALKFLIKF</sequence>
<evidence type="ECO:0008006" key="5">
    <source>
        <dbReference type="Google" id="ProtNLM"/>
    </source>
</evidence>
<dbReference type="Gene3D" id="3.80.10.10">
    <property type="entry name" value="Ribonuclease Inhibitor"/>
    <property type="match status" value="1"/>
</dbReference>
<dbReference type="Proteomes" id="UP000663870">
    <property type="component" value="Unassembled WGS sequence"/>
</dbReference>
<dbReference type="AlphaFoldDB" id="A0A815NXI5"/>
<reference evidence="1" key="1">
    <citation type="submission" date="2021-02" db="EMBL/GenBank/DDBJ databases">
        <authorList>
            <person name="Nowell W R."/>
        </authorList>
    </citation>
    <scope>NUCLEOTIDE SEQUENCE</scope>
</reference>